<name>B3QZA7_CHLT3</name>
<evidence type="ECO:0000313" key="9">
    <source>
        <dbReference type="EMBL" id="ACF13800.1"/>
    </source>
</evidence>
<keyword evidence="6" id="KW-0238">DNA-binding</keyword>
<keyword evidence="4 8" id="KW-0378">Hydrolase</keyword>
<evidence type="ECO:0000256" key="5">
    <source>
        <dbReference type="ARBA" id="ARBA00023124"/>
    </source>
</evidence>
<evidence type="ECO:0000256" key="2">
    <source>
        <dbReference type="ARBA" id="ARBA00022670"/>
    </source>
</evidence>
<keyword evidence="2 8" id="KW-0645">Protease</keyword>
<gene>
    <name evidence="9" type="ordered locus">Ctha_1337</name>
</gene>
<dbReference type="GO" id="GO:0016829">
    <property type="term" value="F:lyase activity"/>
    <property type="evidence" value="ECO:0007669"/>
    <property type="project" value="UniProtKB-KW"/>
</dbReference>
<dbReference type="HOGENOM" id="CLU_035990_6_2_10"/>
<evidence type="ECO:0000313" key="10">
    <source>
        <dbReference type="Proteomes" id="UP000001208"/>
    </source>
</evidence>
<accession>B3QZA7</accession>
<evidence type="ECO:0000256" key="7">
    <source>
        <dbReference type="ARBA" id="ARBA00023239"/>
    </source>
</evidence>
<protein>
    <recommendedName>
        <fullName evidence="8">Abasic site processing protein</fullName>
        <ecNumber evidence="8">3.4.-.-</ecNumber>
    </recommendedName>
</protein>
<dbReference type="InterPro" id="IPR003738">
    <property type="entry name" value="SRAP"/>
</dbReference>
<organism evidence="9 10">
    <name type="scientific">Chloroherpeton thalassium (strain ATCC 35110 / GB-78)</name>
    <dbReference type="NCBI Taxonomy" id="517418"/>
    <lineage>
        <taxon>Bacteria</taxon>
        <taxon>Pseudomonadati</taxon>
        <taxon>Chlorobiota</taxon>
        <taxon>Chlorobiia</taxon>
        <taxon>Chlorobiales</taxon>
        <taxon>Chloroherpetonaceae</taxon>
        <taxon>Chloroherpeton</taxon>
    </lineage>
</organism>
<dbReference type="EC" id="3.4.-.-" evidence="8"/>
<dbReference type="RefSeq" id="WP_012499884.1">
    <property type="nucleotide sequence ID" value="NC_011026.1"/>
</dbReference>
<evidence type="ECO:0000256" key="8">
    <source>
        <dbReference type="RuleBase" id="RU364100"/>
    </source>
</evidence>
<evidence type="ECO:0000256" key="1">
    <source>
        <dbReference type="ARBA" id="ARBA00008136"/>
    </source>
</evidence>
<dbReference type="AlphaFoldDB" id="B3QZA7"/>
<keyword evidence="5" id="KW-0190">Covalent protein-DNA linkage</keyword>
<keyword evidence="3" id="KW-0227">DNA damage</keyword>
<dbReference type="Pfam" id="PF02586">
    <property type="entry name" value="SRAP"/>
    <property type="match status" value="1"/>
</dbReference>
<dbReference type="PANTHER" id="PTHR13604:SF0">
    <property type="entry name" value="ABASIC SITE PROCESSING PROTEIN HMCES"/>
    <property type="match status" value="1"/>
</dbReference>
<sequence length="231" mass="25933">MCGRFTQFSNPDELAELFSVREFAAFIPEPSYNLAPKQFLRAIVGHENRRLGALRWGLVPAWAKSEEIGQKLINARAETLAEKPSFREAFKKRRCMIPANGFYEWRKSAKGKVPMYIYQKSEKPFALAGLYEIWRTPAGESLGTCTIVTTEPNSLMASIHNRMPAILSPANIDSWLDRSISETAQLHQLLQPFPSEKMAAYKISSLVNSPKNNSEACFKPVSLSDASTEIS</sequence>
<keyword evidence="10" id="KW-1185">Reference proteome</keyword>
<comment type="similarity">
    <text evidence="1 8">Belongs to the SOS response-associated peptidase family.</text>
</comment>
<evidence type="ECO:0000256" key="4">
    <source>
        <dbReference type="ARBA" id="ARBA00022801"/>
    </source>
</evidence>
<dbReference type="Proteomes" id="UP000001208">
    <property type="component" value="Chromosome"/>
</dbReference>
<dbReference type="GO" id="GO:0106300">
    <property type="term" value="P:protein-DNA covalent cross-linking repair"/>
    <property type="evidence" value="ECO:0007669"/>
    <property type="project" value="InterPro"/>
</dbReference>
<reference evidence="9 10" key="1">
    <citation type="submission" date="2008-06" db="EMBL/GenBank/DDBJ databases">
        <title>Complete sequence of Chloroherpeton thalassium ATCC 35110.</title>
        <authorList>
            <consortium name="US DOE Joint Genome Institute"/>
            <person name="Lucas S."/>
            <person name="Copeland A."/>
            <person name="Lapidus A."/>
            <person name="Glavina del Rio T."/>
            <person name="Dalin E."/>
            <person name="Tice H."/>
            <person name="Bruce D."/>
            <person name="Goodwin L."/>
            <person name="Pitluck S."/>
            <person name="Schmutz J."/>
            <person name="Larimer F."/>
            <person name="Land M."/>
            <person name="Hauser L."/>
            <person name="Kyrpides N."/>
            <person name="Mikhailova N."/>
            <person name="Liu Z."/>
            <person name="Li T."/>
            <person name="Zhao F."/>
            <person name="Overmann J."/>
            <person name="Bryant D.A."/>
            <person name="Richardson P."/>
        </authorList>
    </citation>
    <scope>NUCLEOTIDE SEQUENCE [LARGE SCALE GENOMIC DNA]</scope>
    <source>
        <strain evidence="10">ATCC 35110 / GB-78</strain>
    </source>
</reference>
<dbReference type="InterPro" id="IPR036590">
    <property type="entry name" value="SRAP-like"/>
</dbReference>
<dbReference type="SUPFAM" id="SSF143081">
    <property type="entry name" value="BB1717-like"/>
    <property type="match status" value="1"/>
</dbReference>
<dbReference type="GO" id="GO:0008233">
    <property type="term" value="F:peptidase activity"/>
    <property type="evidence" value="ECO:0007669"/>
    <property type="project" value="UniProtKB-KW"/>
</dbReference>
<dbReference type="GO" id="GO:0003697">
    <property type="term" value="F:single-stranded DNA binding"/>
    <property type="evidence" value="ECO:0007669"/>
    <property type="project" value="InterPro"/>
</dbReference>
<dbReference type="STRING" id="517418.Ctha_1337"/>
<dbReference type="PANTHER" id="PTHR13604">
    <property type="entry name" value="DC12-RELATED"/>
    <property type="match status" value="1"/>
</dbReference>
<dbReference type="KEGG" id="cts:Ctha_1337"/>
<keyword evidence="7" id="KW-0456">Lyase</keyword>
<dbReference type="EMBL" id="CP001100">
    <property type="protein sequence ID" value="ACF13800.1"/>
    <property type="molecule type" value="Genomic_DNA"/>
</dbReference>
<proteinExistence type="inferred from homology"/>
<dbReference type="GO" id="GO:0006508">
    <property type="term" value="P:proteolysis"/>
    <property type="evidence" value="ECO:0007669"/>
    <property type="project" value="UniProtKB-KW"/>
</dbReference>
<evidence type="ECO:0000256" key="6">
    <source>
        <dbReference type="ARBA" id="ARBA00023125"/>
    </source>
</evidence>
<dbReference type="OrthoDB" id="9782620at2"/>
<dbReference type="eggNOG" id="COG2135">
    <property type="taxonomic scope" value="Bacteria"/>
</dbReference>
<evidence type="ECO:0000256" key="3">
    <source>
        <dbReference type="ARBA" id="ARBA00022763"/>
    </source>
</evidence>
<dbReference type="Gene3D" id="3.90.1680.10">
    <property type="entry name" value="SOS response associated peptidase-like"/>
    <property type="match status" value="1"/>
</dbReference>